<dbReference type="InterPro" id="IPR001633">
    <property type="entry name" value="EAL_dom"/>
</dbReference>
<dbReference type="Pfam" id="PF00563">
    <property type="entry name" value="EAL"/>
    <property type="match status" value="1"/>
</dbReference>
<evidence type="ECO:0000259" key="1">
    <source>
        <dbReference type="PROSITE" id="PS50883"/>
    </source>
</evidence>
<dbReference type="AlphaFoldDB" id="A0A3B0RCZ5"/>
<dbReference type="SMART" id="SM00052">
    <property type="entry name" value="EAL"/>
    <property type="match status" value="1"/>
</dbReference>
<dbReference type="CDD" id="cd01948">
    <property type="entry name" value="EAL"/>
    <property type="match status" value="1"/>
</dbReference>
<evidence type="ECO:0000313" key="2">
    <source>
        <dbReference type="EMBL" id="VAV89839.1"/>
    </source>
</evidence>
<dbReference type="PANTHER" id="PTHR33121">
    <property type="entry name" value="CYCLIC DI-GMP PHOSPHODIESTERASE PDEF"/>
    <property type="match status" value="1"/>
</dbReference>
<reference evidence="2" key="1">
    <citation type="submission" date="2018-06" db="EMBL/GenBank/DDBJ databases">
        <authorList>
            <person name="Zhirakovskaya E."/>
        </authorList>
    </citation>
    <scope>NUCLEOTIDE SEQUENCE</scope>
</reference>
<accession>A0A3B0RCZ5</accession>
<dbReference type="SUPFAM" id="SSF141868">
    <property type="entry name" value="EAL domain-like"/>
    <property type="match status" value="1"/>
</dbReference>
<protein>
    <submittedName>
        <fullName evidence="2">Diguanylate cyclase/phosphodiesterase (GGDEF &amp; EAL domains) with PAS/PAC sensor(S)</fullName>
    </submittedName>
</protein>
<dbReference type="PROSITE" id="PS50883">
    <property type="entry name" value="EAL"/>
    <property type="match status" value="1"/>
</dbReference>
<dbReference type="InterPro" id="IPR035919">
    <property type="entry name" value="EAL_sf"/>
</dbReference>
<sequence length="154" mass="17008">LSNIAKNDIEPSKIVVEITEELLLDNNAQVRNSLTKLREHGVGISIDDFGTGYSSLQYLRDLPANCLKIDRTFISRIEHSAADRAIISTISHLAHALDMRVVAEGVENEAQLELLQASGCDEIQGFKIARPQRAEDLPKLFENPSLDLKTSARG</sequence>
<dbReference type="EMBL" id="UOEF01000086">
    <property type="protein sequence ID" value="VAV89839.1"/>
    <property type="molecule type" value="Genomic_DNA"/>
</dbReference>
<dbReference type="PANTHER" id="PTHR33121:SF70">
    <property type="entry name" value="SIGNALING PROTEIN YKOW"/>
    <property type="match status" value="1"/>
</dbReference>
<organism evidence="2">
    <name type="scientific">hydrothermal vent metagenome</name>
    <dbReference type="NCBI Taxonomy" id="652676"/>
    <lineage>
        <taxon>unclassified sequences</taxon>
        <taxon>metagenomes</taxon>
        <taxon>ecological metagenomes</taxon>
    </lineage>
</organism>
<feature type="non-terminal residue" evidence="2">
    <location>
        <position position="1"/>
    </location>
</feature>
<dbReference type="GO" id="GO:0071111">
    <property type="term" value="F:cyclic-guanylate-specific phosphodiesterase activity"/>
    <property type="evidence" value="ECO:0007669"/>
    <property type="project" value="InterPro"/>
</dbReference>
<proteinExistence type="predicted"/>
<name>A0A3B0RCZ5_9ZZZZ</name>
<dbReference type="Gene3D" id="3.20.20.450">
    <property type="entry name" value="EAL domain"/>
    <property type="match status" value="1"/>
</dbReference>
<feature type="domain" description="EAL" evidence="1">
    <location>
        <begin position="1"/>
        <end position="145"/>
    </location>
</feature>
<gene>
    <name evidence="2" type="ORF">MNBD_ALPHA04-1982</name>
</gene>
<dbReference type="InterPro" id="IPR050706">
    <property type="entry name" value="Cyclic-di-GMP_PDE-like"/>
</dbReference>